<dbReference type="OrthoDB" id="4736831at2"/>
<dbReference type="SUPFAM" id="SSF54637">
    <property type="entry name" value="Thioesterase/thiol ester dehydrase-isomerase"/>
    <property type="match status" value="1"/>
</dbReference>
<accession>M2Z0N8</accession>
<reference evidence="1 2" key="1">
    <citation type="journal article" date="2013" name="Genome Announc.">
        <title>Draft Genome Sequence of Amycolatopsis decaplanina Strain DSM 44594T.</title>
        <authorList>
            <person name="Kaur N."/>
            <person name="Kumar S."/>
            <person name="Bala M."/>
            <person name="Raghava G.P."/>
            <person name="Mayilraj S."/>
        </authorList>
    </citation>
    <scope>NUCLEOTIDE SEQUENCE [LARGE SCALE GENOMIC DNA]</scope>
    <source>
        <strain evidence="1 2">DSM 44594</strain>
    </source>
</reference>
<dbReference type="PATRIC" id="fig|1284240.4.peg.5979"/>
<dbReference type="Proteomes" id="UP000054226">
    <property type="component" value="Unassembled WGS sequence"/>
</dbReference>
<dbReference type="Gene3D" id="3.10.129.10">
    <property type="entry name" value="Hotdog Thioesterase"/>
    <property type="match status" value="1"/>
</dbReference>
<sequence>MKDCSVGTELPSLTIEATPTFVVSTALATRDFQDVHHDRDAAVQRGSKDIFLNILTDTGLVQRFVADWAGPEAFVRSIKIRLGVPCYAYDTLTFTGRVTERDGDDVVISVSGVDSLGEHVVGTVALTLGGE</sequence>
<protein>
    <submittedName>
        <fullName evidence="1">Uncharacterized protein</fullName>
    </submittedName>
</protein>
<name>M2Z0N8_9PSEU</name>
<gene>
    <name evidence="1" type="ORF">H074_29343</name>
</gene>
<dbReference type="AlphaFoldDB" id="M2Z0N8"/>
<dbReference type="CDD" id="cd03455">
    <property type="entry name" value="SAV4209"/>
    <property type="match status" value="1"/>
</dbReference>
<comment type="caution">
    <text evidence="1">The sequence shown here is derived from an EMBL/GenBank/DDBJ whole genome shotgun (WGS) entry which is preliminary data.</text>
</comment>
<dbReference type="InterPro" id="IPR029069">
    <property type="entry name" value="HotDog_dom_sf"/>
</dbReference>
<keyword evidence="2" id="KW-1185">Reference proteome</keyword>
<proteinExistence type="predicted"/>
<evidence type="ECO:0000313" key="1">
    <source>
        <dbReference type="EMBL" id="EME54134.1"/>
    </source>
</evidence>
<evidence type="ECO:0000313" key="2">
    <source>
        <dbReference type="Proteomes" id="UP000054226"/>
    </source>
</evidence>
<dbReference type="EMBL" id="AOHO01000071">
    <property type="protein sequence ID" value="EME54134.1"/>
    <property type="molecule type" value="Genomic_DNA"/>
</dbReference>
<organism evidence="1 2">
    <name type="scientific">Amycolatopsis decaplanina DSM 44594</name>
    <dbReference type="NCBI Taxonomy" id="1284240"/>
    <lineage>
        <taxon>Bacteria</taxon>
        <taxon>Bacillati</taxon>
        <taxon>Actinomycetota</taxon>
        <taxon>Actinomycetes</taxon>
        <taxon>Pseudonocardiales</taxon>
        <taxon>Pseudonocardiaceae</taxon>
        <taxon>Amycolatopsis</taxon>
    </lineage>
</organism>
<dbReference type="RefSeq" id="WP_007033678.1">
    <property type="nucleotide sequence ID" value="NZ_AOHO01000071.1"/>
</dbReference>